<comment type="caution">
    <text evidence="1">The sequence shown here is derived from an EMBL/GenBank/DDBJ whole genome shotgun (WGS) entry which is preliminary data.</text>
</comment>
<dbReference type="PANTHER" id="PTHR33358:SF3">
    <property type="entry name" value="PLANT-LIKE PROTEIN, PUTATIVE-RELATED"/>
    <property type="match status" value="1"/>
</dbReference>
<dbReference type="InterPro" id="IPR027949">
    <property type="entry name" value="Chloroplast_duf"/>
</dbReference>
<dbReference type="EMBL" id="QZWG01000009">
    <property type="protein sequence ID" value="RZB89978.1"/>
    <property type="molecule type" value="Genomic_DNA"/>
</dbReference>
<dbReference type="PANTHER" id="PTHR33358">
    <property type="entry name" value="F-BOX PROTEIN WITH A DOMAIN PROTEIN"/>
    <property type="match status" value="1"/>
</dbReference>
<evidence type="ECO:0000313" key="1">
    <source>
        <dbReference type="EMBL" id="RZB89978.1"/>
    </source>
</evidence>
<proteinExistence type="predicted"/>
<dbReference type="Proteomes" id="UP000289340">
    <property type="component" value="Chromosome 9"/>
</dbReference>
<dbReference type="Pfam" id="PF14476">
    <property type="entry name" value="Chloroplast_duf"/>
    <property type="match status" value="1"/>
</dbReference>
<organism evidence="1 2">
    <name type="scientific">Glycine soja</name>
    <name type="common">Wild soybean</name>
    <dbReference type="NCBI Taxonomy" id="3848"/>
    <lineage>
        <taxon>Eukaryota</taxon>
        <taxon>Viridiplantae</taxon>
        <taxon>Streptophyta</taxon>
        <taxon>Embryophyta</taxon>
        <taxon>Tracheophyta</taxon>
        <taxon>Spermatophyta</taxon>
        <taxon>Magnoliopsida</taxon>
        <taxon>eudicotyledons</taxon>
        <taxon>Gunneridae</taxon>
        <taxon>Pentapetalae</taxon>
        <taxon>rosids</taxon>
        <taxon>fabids</taxon>
        <taxon>Fabales</taxon>
        <taxon>Fabaceae</taxon>
        <taxon>Papilionoideae</taxon>
        <taxon>50 kb inversion clade</taxon>
        <taxon>NPAAA clade</taxon>
        <taxon>indigoferoid/millettioid clade</taxon>
        <taxon>Phaseoleae</taxon>
        <taxon>Glycine</taxon>
        <taxon>Glycine subgen. Soja</taxon>
    </lineage>
</organism>
<keyword evidence="2" id="KW-1185">Reference proteome</keyword>
<protein>
    <submittedName>
        <fullName evidence="1">Putative F-box protein</fullName>
    </submittedName>
</protein>
<reference evidence="1 2" key="1">
    <citation type="submission" date="2018-09" db="EMBL/GenBank/DDBJ databases">
        <title>A high-quality reference genome of wild soybean provides a powerful tool to mine soybean genomes.</title>
        <authorList>
            <person name="Xie M."/>
            <person name="Chung C.Y.L."/>
            <person name="Li M.-W."/>
            <person name="Wong F.-L."/>
            <person name="Chan T.-F."/>
            <person name="Lam H.-M."/>
        </authorList>
    </citation>
    <scope>NUCLEOTIDE SEQUENCE [LARGE SCALE GENOMIC DNA]</scope>
    <source>
        <strain evidence="2">cv. W05</strain>
        <tissue evidence="1">Hypocotyl of etiolated seedlings</tissue>
    </source>
</reference>
<name>A0A445IV22_GLYSO</name>
<dbReference type="Gramene" id="XM_028324675.1">
    <property type="protein sequence ID" value="XP_028180476.1"/>
    <property type="gene ID" value="LOC114367487"/>
</dbReference>
<gene>
    <name evidence="1" type="ORF">D0Y65_022785</name>
</gene>
<sequence>MSSLRASPLLIDNPLHSYSCSSSLKRINCSINAPKLPRVSFSLPKASSRRSLVEDLDKFTSEKNPLSEKNDSIKTLHDGVLYESANSKAIIQLYAISEAVADRIEMHKNVGEQRVNWNTLLLNSINMLTLTASTMAGVAGSGEGAPLLALKLSSTLLFSAATGMLLATNKIQPSQLAEEQRNAARLFKQLQTQIQTKIAIGNPSEGDVRDAIEKVLALDKAYPLPLLGGAMLEKFPAKFEAARWWPESYRLSNGKEKIMEIKSNKNNNGWNVELEEEMREVIEVVKRKDMEDYERLGNIALKINKGFAVSAPLLTGIAALGSVFSGDGLVPALAGALATVVNAFEHGGQVGMVFEMYRTCGGFFQLLEETIEATLEEKNLEKRENGELFEMKMALQLGRSVSQLRELASKSASCRLEGREIDEFSSKLF</sequence>
<dbReference type="AlphaFoldDB" id="A0A445IV22"/>
<evidence type="ECO:0000313" key="2">
    <source>
        <dbReference type="Proteomes" id="UP000289340"/>
    </source>
</evidence>
<accession>A0A445IV22</accession>